<accession>A0ACC2QYD5</accession>
<protein>
    <submittedName>
        <fullName evidence="1">Uncharacterized protein</fullName>
    </submittedName>
</protein>
<proteinExistence type="predicted"/>
<evidence type="ECO:0000313" key="1">
    <source>
        <dbReference type="EMBL" id="KAJ8729152.1"/>
    </source>
</evidence>
<reference evidence="1" key="1">
    <citation type="submission" date="2023-03" db="EMBL/GenBank/DDBJ databases">
        <title>Chromosome-level genomes of two armyworms, Mythimna separata and Mythimna loreyi, provide insights into the biosynthesis and reception of sex pheromones.</title>
        <authorList>
            <person name="Zhao H."/>
        </authorList>
    </citation>
    <scope>NUCLEOTIDE SEQUENCE</scope>
    <source>
        <strain evidence="1">BeijingLab</strain>
    </source>
</reference>
<sequence>MEVVLYNSNVCRLCGEENDNGNLLYSCEENNPNLSEVINTYLPIKVADDGQLPRTICPGCTIQLEATVEFLTLIINGQRIIRELHLREKEYNKRTVLAPPTEQEIVTDKIIYEVNTSDGVYQMEHPISLQVAGLEKPKRKRGRPPKKPKTPEELAKEAAAKEQETKRAKKQEREYEPASGKRRRKTPTRFREAVQGKELERIFKEEGVIDGEESEPDIKLAPYPDVRPPVSKEPEVIGHLEDSGELVVVVKGKGRGRPKGPMNPTRKECAICGMEFTCTGRYMSHVAQHGPVLYQCGQCSETFTTRLHFNNHQKELSHTGQNIIPCKKNVERTRAKKSDKMRETMVIPDDPLSQTLKSDSVEILENVIIPMPITTSLPDLNPQPIVIDDVNGSEFLKTENPTVEITSSPTVDIVVKIDETNADGTIVKSDDVEQVETSPTGKPRLKCNHCDKTFGSKQSKSLHIKATHQGERPHVCGECGARFAYPRSLALHAISHRRRGAGSTAKGYACDLCGKVLNHPSSVVYHKEAEHAGQRYVCNKCGKSFKHKQLLQRHQLVHSQDRPYNCKLCSASFKTKANLLNHSLLHTGVKKFSCEICKHKFAHKTSLTLHMRWHTGQKPYSCSVCGKSFSQKGNLSEHMRIHTGEKPFACALCPRRFTTSSQHRLHARRHNADRPFTCAHCGKRFVSRTSWAAHVRREGGGRTHRCGECGRTFAERWPLLKHLRKHSGERPFRCPHCPRAFADCSNLNKHKKQVHKQISLLANANQPTVPTTIPLKVEQPDSSLIQLAQQTVVPATSPVKLLEETTEDELEERVIYVTYDVDDAESPAFHILDPDQAATLEENKVLTTCELYSGPSLLVPQPEYEQLELEHEQLELQHEQLEQEELQQLPEEMVLERHDQNIPVTDEQGNPLHFTMQDGTRLAITSADGKSLQVITHDGQTIPVEINGYADEEEVDNPDTIVHQLNLQKSIDSNVSSPVTHYFTIV</sequence>
<dbReference type="EMBL" id="CM056786">
    <property type="protein sequence ID" value="KAJ8729152.1"/>
    <property type="molecule type" value="Genomic_DNA"/>
</dbReference>
<gene>
    <name evidence="1" type="ORF">PYW08_000733</name>
</gene>
<evidence type="ECO:0000313" key="2">
    <source>
        <dbReference type="Proteomes" id="UP001231649"/>
    </source>
</evidence>
<dbReference type="Proteomes" id="UP001231649">
    <property type="component" value="Chromosome 10"/>
</dbReference>
<comment type="caution">
    <text evidence="1">The sequence shown here is derived from an EMBL/GenBank/DDBJ whole genome shotgun (WGS) entry which is preliminary data.</text>
</comment>
<name>A0ACC2QYD5_9NEOP</name>
<keyword evidence="2" id="KW-1185">Reference proteome</keyword>
<organism evidence="1 2">
    <name type="scientific">Mythimna loreyi</name>
    <dbReference type="NCBI Taxonomy" id="667449"/>
    <lineage>
        <taxon>Eukaryota</taxon>
        <taxon>Metazoa</taxon>
        <taxon>Ecdysozoa</taxon>
        <taxon>Arthropoda</taxon>
        <taxon>Hexapoda</taxon>
        <taxon>Insecta</taxon>
        <taxon>Pterygota</taxon>
        <taxon>Neoptera</taxon>
        <taxon>Endopterygota</taxon>
        <taxon>Lepidoptera</taxon>
        <taxon>Glossata</taxon>
        <taxon>Ditrysia</taxon>
        <taxon>Noctuoidea</taxon>
        <taxon>Noctuidae</taxon>
        <taxon>Noctuinae</taxon>
        <taxon>Hadenini</taxon>
        <taxon>Mythimna</taxon>
    </lineage>
</organism>